<organism evidence="1 2">
    <name type="scientific">Persicobacter psychrovividus</name>
    <dbReference type="NCBI Taxonomy" id="387638"/>
    <lineage>
        <taxon>Bacteria</taxon>
        <taxon>Pseudomonadati</taxon>
        <taxon>Bacteroidota</taxon>
        <taxon>Cytophagia</taxon>
        <taxon>Cytophagales</taxon>
        <taxon>Persicobacteraceae</taxon>
        <taxon>Persicobacter</taxon>
    </lineage>
</organism>
<evidence type="ECO:0000313" key="2">
    <source>
        <dbReference type="Proteomes" id="UP001354989"/>
    </source>
</evidence>
<evidence type="ECO:0000313" key="1">
    <source>
        <dbReference type="EMBL" id="BDD00308.1"/>
    </source>
</evidence>
<accession>A0ABM7VH61</accession>
<name>A0ABM7VH61_9BACT</name>
<reference evidence="1 2" key="1">
    <citation type="submission" date="2021-12" db="EMBL/GenBank/DDBJ databases">
        <title>Genome sequencing of bacteria with rrn-lacking chromosome and rrn-plasmid.</title>
        <authorList>
            <person name="Anda M."/>
            <person name="Iwasaki W."/>
        </authorList>
    </citation>
    <scope>NUCLEOTIDE SEQUENCE [LARGE SCALE GENOMIC DNA]</scope>
    <source>
        <strain evidence="1 2">NBRC 101262</strain>
    </source>
</reference>
<dbReference type="Proteomes" id="UP001354989">
    <property type="component" value="Chromosome"/>
</dbReference>
<keyword evidence="2" id="KW-1185">Reference proteome</keyword>
<dbReference type="EMBL" id="AP025292">
    <property type="protein sequence ID" value="BDD00308.1"/>
    <property type="molecule type" value="Genomic_DNA"/>
</dbReference>
<proteinExistence type="predicted"/>
<sequence length="310" mass="35754">MDKCTYRSGVGDSFDFCAIQKISIMKQILLSILLILVFNPIFGQKHFDIPENKVVGRFIETLSKNLKDFDSQDLRVSEDSLSIRVWKTHEVFTISQNNASTSSDCKFHTTNKELVFKSFHFSESVSRSIMDSLLVAGIWNLKDENYRGIDGSFVFVEISTKSKYKVVSYWSPNSERSNDCKTVVQILKMIDNTIDSKKLRNEFLNSLPSGSYRWGMASIRIDKFLNKDIAKTDFYKEAEYKIKQELEITNKTNHWEYPLILIDNEYAKISDLNKYNDKQISKFEVLKTDNNVIAIYGTNGNNGVVIIETK</sequence>
<protein>
    <submittedName>
        <fullName evidence="1">Uncharacterized protein</fullName>
    </submittedName>
</protein>
<gene>
    <name evidence="1" type="ORF">PEPS_25880</name>
</gene>